<feature type="compositionally biased region" description="Low complexity" evidence="1">
    <location>
        <begin position="14"/>
        <end position="26"/>
    </location>
</feature>
<keyword evidence="3" id="KW-1185">Reference proteome</keyword>
<dbReference type="RefSeq" id="WP_212640125.1">
    <property type="nucleotide sequence ID" value="NZ_CP074132.1"/>
</dbReference>
<dbReference type="Proteomes" id="UP000678016">
    <property type="component" value="Chromosome"/>
</dbReference>
<evidence type="ECO:0000313" key="2">
    <source>
        <dbReference type="EMBL" id="QUX27039.1"/>
    </source>
</evidence>
<evidence type="ECO:0000256" key="1">
    <source>
        <dbReference type="SAM" id="MobiDB-lite"/>
    </source>
</evidence>
<protein>
    <submittedName>
        <fullName evidence="2">Uncharacterized protein</fullName>
    </submittedName>
</protein>
<feature type="compositionally biased region" description="Low complexity" evidence="1">
    <location>
        <begin position="65"/>
        <end position="85"/>
    </location>
</feature>
<dbReference type="EMBL" id="CP074132">
    <property type="protein sequence ID" value="QUX27039.1"/>
    <property type="molecule type" value="Genomic_DNA"/>
</dbReference>
<feature type="compositionally biased region" description="Gly residues" evidence="1">
    <location>
        <begin position="27"/>
        <end position="37"/>
    </location>
</feature>
<accession>A0ABX8BY90</accession>
<feature type="compositionally biased region" description="Low complexity" evidence="1">
    <location>
        <begin position="44"/>
        <end position="57"/>
    </location>
</feature>
<proteinExistence type="predicted"/>
<sequence length="102" mass="10970">MRNPLRTAKNQLMRRTGLARPAPGRRPGAGGRTGGRGSDPLAMAQRFARSAARSRGGSPLGRGGADPLRGPARRTPPGRRSSPGGQALRWINSLTRRRRPRI</sequence>
<evidence type="ECO:0000313" key="3">
    <source>
        <dbReference type="Proteomes" id="UP000678016"/>
    </source>
</evidence>
<feature type="region of interest" description="Disordered" evidence="1">
    <location>
        <begin position="1"/>
        <end position="102"/>
    </location>
</feature>
<organism evidence="2 3">
    <name type="scientific">Nocardiopsis akebiae</name>
    <dbReference type="NCBI Taxonomy" id="2831968"/>
    <lineage>
        <taxon>Bacteria</taxon>
        <taxon>Bacillati</taxon>
        <taxon>Actinomycetota</taxon>
        <taxon>Actinomycetes</taxon>
        <taxon>Streptosporangiales</taxon>
        <taxon>Nocardiopsidaceae</taxon>
        <taxon>Nocardiopsis</taxon>
    </lineage>
</organism>
<name>A0ABX8BY90_9ACTN</name>
<gene>
    <name evidence="2" type="ORF">KGD83_16955</name>
</gene>
<reference evidence="3" key="1">
    <citation type="submission" date="2021-05" db="EMBL/GenBank/DDBJ databases">
        <title>Direct Submission.</title>
        <authorList>
            <person name="Li K."/>
            <person name="Gao J."/>
        </authorList>
    </citation>
    <scope>NUCLEOTIDE SEQUENCE [LARGE SCALE GENOMIC DNA]</scope>
    <source>
        <strain evidence="3">HDS12</strain>
    </source>
</reference>